<evidence type="ECO:0000256" key="6">
    <source>
        <dbReference type="ARBA" id="ARBA00023242"/>
    </source>
</evidence>
<dbReference type="WBParaSite" id="HNAJ_0001290701-mRNA-1">
    <property type="protein sequence ID" value="HNAJ_0001290701-mRNA-1"/>
    <property type="gene ID" value="HNAJ_0001290701"/>
</dbReference>
<dbReference type="Pfam" id="PF00096">
    <property type="entry name" value="zf-C2H2"/>
    <property type="match status" value="1"/>
</dbReference>
<dbReference type="GO" id="GO:0005634">
    <property type="term" value="C:nucleus"/>
    <property type="evidence" value="ECO:0007669"/>
    <property type="project" value="UniProtKB-SubCell"/>
</dbReference>
<dbReference type="GO" id="GO:0043565">
    <property type="term" value="F:sequence-specific DNA binding"/>
    <property type="evidence" value="ECO:0007669"/>
    <property type="project" value="UniProtKB-ARBA"/>
</dbReference>
<dbReference type="Gene3D" id="3.30.160.60">
    <property type="entry name" value="Classic Zinc Finger"/>
    <property type="match status" value="4"/>
</dbReference>
<dbReference type="PROSITE" id="PS50157">
    <property type="entry name" value="ZINC_FINGER_C2H2_2"/>
    <property type="match status" value="4"/>
</dbReference>
<dbReference type="GO" id="GO:0045893">
    <property type="term" value="P:positive regulation of DNA-templated transcription"/>
    <property type="evidence" value="ECO:0007669"/>
    <property type="project" value="UniProtKB-ARBA"/>
</dbReference>
<feature type="domain" description="C2H2-type" evidence="8">
    <location>
        <begin position="45"/>
        <end position="72"/>
    </location>
</feature>
<evidence type="ECO:0000256" key="4">
    <source>
        <dbReference type="ARBA" id="ARBA00022771"/>
    </source>
</evidence>
<keyword evidence="5" id="KW-0862">Zinc</keyword>
<dbReference type="GO" id="GO:0008270">
    <property type="term" value="F:zinc ion binding"/>
    <property type="evidence" value="ECO:0007669"/>
    <property type="project" value="UniProtKB-KW"/>
</dbReference>
<dbReference type="InterPro" id="IPR036236">
    <property type="entry name" value="Znf_C2H2_sf"/>
</dbReference>
<dbReference type="SUPFAM" id="SSF57667">
    <property type="entry name" value="beta-beta-alpha zinc fingers"/>
    <property type="match status" value="3"/>
</dbReference>
<feature type="domain" description="C2H2-type" evidence="8">
    <location>
        <begin position="127"/>
        <end position="151"/>
    </location>
</feature>
<name>A0A0R3TYF8_RODNA</name>
<dbReference type="Pfam" id="PF13912">
    <property type="entry name" value="zf-C2H2_6"/>
    <property type="match status" value="1"/>
</dbReference>
<feature type="domain" description="C2H2-type" evidence="8">
    <location>
        <begin position="73"/>
        <end position="100"/>
    </location>
</feature>
<dbReference type="PANTHER" id="PTHR16515">
    <property type="entry name" value="PR DOMAIN ZINC FINGER PROTEIN"/>
    <property type="match status" value="1"/>
</dbReference>
<dbReference type="AlphaFoldDB" id="A0A0R3TYF8"/>
<dbReference type="InterPro" id="IPR013087">
    <property type="entry name" value="Znf_C2H2_type"/>
</dbReference>
<evidence type="ECO:0000256" key="5">
    <source>
        <dbReference type="ARBA" id="ARBA00022833"/>
    </source>
</evidence>
<evidence type="ECO:0000313" key="9">
    <source>
        <dbReference type="WBParaSite" id="HNAJ_0001290701-mRNA-1"/>
    </source>
</evidence>
<accession>A0A0R3TYF8</accession>
<keyword evidence="4 7" id="KW-0863">Zinc-finger</keyword>
<proteinExistence type="predicted"/>
<dbReference type="FunFam" id="3.30.160.60:FF:001732">
    <property type="entry name" value="Zgc:162936"/>
    <property type="match status" value="1"/>
</dbReference>
<evidence type="ECO:0000256" key="3">
    <source>
        <dbReference type="ARBA" id="ARBA00022737"/>
    </source>
</evidence>
<evidence type="ECO:0000256" key="2">
    <source>
        <dbReference type="ARBA" id="ARBA00022723"/>
    </source>
</evidence>
<dbReference type="FunFam" id="3.30.160.60:FF:002343">
    <property type="entry name" value="Zinc finger protein 33A"/>
    <property type="match status" value="1"/>
</dbReference>
<dbReference type="STRING" id="102285.A0A0R3TYF8"/>
<dbReference type="PANTHER" id="PTHR16515:SF49">
    <property type="entry name" value="GASTRULA ZINC FINGER PROTEIN XLCGF49.1-LIKE-RELATED"/>
    <property type="match status" value="1"/>
</dbReference>
<dbReference type="SMART" id="SM00355">
    <property type="entry name" value="ZnF_C2H2"/>
    <property type="match status" value="4"/>
</dbReference>
<dbReference type="GO" id="GO:0005694">
    <property type="term" value="C:chromosome"/>
    <property type="evidence" value="ECO:0007669"/>
    <property type="project" value="UniProtKB-ARBA"/>
</dbReference>
<evidence type="ECO:0000256" key="1">
    <source>
        <dbReference type="ARBA" id="ARBA00004123"/>
    </source>
</evidence>
<dbReference type="PROSITE" id="PS00028">
    <property type="entry name" value="ZINC_FINGER_C2H2_1"/>
    <property type="match status" value="3"/>
</dbReference>
<sequence>LFSTNSSYFSSIVDNDLPIKHGPLDEAVESIAKMSKETTNSENRFICDVCKNTFKHKRSLNAHKRRHSDEKPFKCESCGNQFFRKFELNSHKMVHSEERPYKCRKCGEMFKRQGDLSQHMRSHSGESECNKGFLTKQHMERHMLVHTDERP</sequence>
<keyword evidence="3" id="KW-0677">Repeat</keyword>
<evidence type="ECO:0000256" key="7">
    <source>
        <dbReference type="PROSITE-ProRule" id="PRU00042"/>
    </source>
</evidence>
<evidence type="ECO:0000259" key="8">
    <source>
        <dbReference type="PROSITE" id="PS50157"/>
    </source>
</evidence>
<keyword evidence="6" id="KW-0539">Nucleus</keyword>
<dbReference type="InterPro" id="IPR050331">
    <property type="entry name" value="Zinc_finger"/>
</dbReference>
<keyword evidence="2" id="KW-0479">Metal-binding</keyword>
<feature type="domain" description="C2H2-type" evidence="8">
    <location>
        <begin position="101"/>
        <end position="128"/>
    </location>
</feature>
<organism evidence="9">
    <name type="scientific">Rodentolepis nana</name>
    <name type="common">Dwarf tapeworm</name>
    <name type="synonym">Hymenolepis nana</name>
    <dbReference type="NCBI Taxonomy" id="102285"/>
    <lineage>
        <taxon>Eukaryota</taxon>
        <taxon>Metazoa</taxon>
        <taxon>Spiralia</taxon>
        <taxon>Lophotrochozoa</taxon>
        <taxon>Platyhelminthes</taxon>
        <taxon>Cestoda</taxon>
        <taxon>Eucestoda</taxon>
        <taxon>Cyclophyllidea</taxon>
        <taxon>Hymenolepididae</taxon>
        <taxon>Rodentolepis</taxon>
    </lineage>
</organism>
<comment type="subcellular location">
    <subcellularLocation>
        <location evidence="1">Nucleus</location>
    </subcellularLocation>
</comment>
<reference evidence="9" key="1">
    <citation type="submission" date="2017-02" db="UniProtKB">
        <authorList>
            <consortium name="WormBaseParasite"/>
        </authorList>
    </citation>
    <scope>IDENTIFICATION</scope>
</reference>
<protein>
    <submittedName>
        <fullName evidence="9">Zinc finger protein</fullName>
    </submittedName>
</protein>